<feature type="region of interest" description="Disordered" evidence="1">
    <location>
        <begin position="40"/>
        <end position="70"/>
    </location>
</feature>
<proteinExistence type="predicted"/>
<feature type="region of interest" description="Disordered" evidence="1">
    <location>
        <begin position="82"/>
        <end position="152"/>
    </location>
</feature>
<evidence type="ECO:0000256" key="1">
    <source>
        <dbReference type="SAM" id="MobiDB-lite"/>
    </source>
</evidence>
<evidence type="ECO:0000313" key="2">
    <source>
        <dbReference type="EMBL" id="NJP68920.1"/>
    </source>
</evidence>
<keyword evidence="3" id="KW-1185">Reference proteome</keyword>
<feature type="compositionally biased region" description="Acidic residues" evidence="1">
    <location>
        <begin position="108"/>
        <end position="147"/>
    </location>
</feature>
<sequence>MKLRPGGTENPDTSTASRSPLVTLAAVAIALAAVAGAATLGGDAGAAGPAGDAQRAPVERSTLVCPQPSAAESAATRYTAFTPGEAGDAEGGSGLSPLVEHTPGTGFDPDEDEDGDENQDDPDSDSDEEGEGEGDDEDAEEAADGEGQEAGAHDADRVLAGEQPGAPVTDTVDGADAPALAGTADGALAPGWTVQQTTLVRGAADGRGLLGTTCQQPDTAFWFAGASSADDRSDYVHLTNPDSGATVVDIDLFGPEGRLAPIVEEGITVPGGATVRVRLTTLTEATEDALGVHVAARTGRIGAQIQAVDAAEGADWLAPVTAPDGPVVLPGIPADAESVRLVAFTPGESDITARVGFAGPTSTITPAGNETVHLRAGMVESVDLDTVVQGEAGSLVLTPEGDNAGPIVAALLVTREEDGEREFAFLPATAAVEGQATATGNVPGNTELVLTATTEDAEVEITTSPGNEGGTAATDTLTVPAGTTVTYAPESADDIEGRYALTVRRTGGGALYAARILTEDRDDVPMFTVQTLPDDRSTVSVPHTSPDLGVVAR</sequence>
<evidence type="ECO:0000313" key="3">
    <source>
        <dbReference type="Proteomes" id="UP000746503"/>
    </source>
</evidence>
<dbReference type="Proteomes" id="UP000746503">
    <property type="component" value="Unassembled WGS sequence"/>
</dbReference>
<accession>A0ABX1ARH2</accession>
<protein>
    <recommendedName>
        <fullName evidence="4">Secreted protein</fullName>
    </recommendedName>
</protein>
<reference evidence="2 3" key="1">
    <citation type="submission" date="2020-03" db="EMBL/GenBank/DDBJ databases">
        <title>Draft genome of Streptomyces sp. ventii, isolated from the Axial Seamount in the Pacific Ocean, and resequencing of the two type strains Streptomyces lonarensis strain NCL 716 and Streptomyces bohaiensis strain 11A07.</title>
        <authorList>
            <person name="Loughran R.M."/>
            <person name="Pfannmuller K.M."/>
            <person name="Wasson B.J."/>
            <person name="Deadmond M.C."/>
            <person name="Paddock B.E."/>
            <person name="Koyack M.J."/>
            <person name="Gallegos D.A."/>
            <person name="Mitchell E.A."/>
            <person name="Ushijima B."/>
            <person name="Saw J.H."/>
            <person name="Mcphail K.L."/>
            <person name="Videau P."/>
        </authorList>
    </citation>
    <scope>NUCLEOTIDE SEQUENCE [LARGE SCALE GENOMIC DNA]</scope>
    <source>
        <strain evidence="3">5675061</strain>
    </source>
</reference>
<dbReference type="RefSeq" id="WP_167935392.1">
    <property type="nucleotide sequence ID" value="NZ_JAAVJB010000308.1"/>
</dbReference>
<feature type="compositionally biased region" description="Low complexity" evidence="1">
    <location>
        <begin position="40"/>
        <end position="53"/>
    </location>
</feature>
<name>A0ABX1ARH2_9ACTN</name>
<dbReference type="EMBL" id="JAAVJB010000308">
    <property type="protein sequence ID" value="NJP68920.1"/>
    <property type="molecule type" value="Genomic_DNA"/>
</dbReference>
<comment type="caution">
    <text evidence="2">The sequence shown here is derived from an EMBL/GenBank/DDBJ whole genome shotgun (WGS) entry which is preliminary data.</text>
</comment>
<dbReference type="InterPro" id="IPR043777">
    <property type="entry name" value="DUF5719"/>
</dbReference>
<organism evidence="2 3">
    <name type="scientific">Streptomyces spiramenti</name>
    <dbReference type="NCBI Taxonomy" id="2720606"/>
    <lineage>
        <taxon>Bacteria</taxon>
        <taxon>Bacillati</taxon>
        <taxon>Actinomycetota</taxon>
        <taxon>Actinomycetes</taxon>
        <taxon>Kitasatosporales</taxon>
        <taxon>Streptomycetaceae</taxon>
        <taxon>Streptomyces</taxon>
    </lineage>
</organism>
<evidence type="ECO:0008006" key="4">
    <source>
        <dbReference type="Google" id="ProtNLM"/>
    </source>
</evidence>
<dbReference type="Pfam" id="PF18986">
    <property type="entry name" value="DUF5719"/>
    <property type="match status" value="1"/>
</dbReference>
<gene>
    <name evidence="2" type="ORF">HCJ92_22170</name>
</gene>